<evidence type="ECO:0000313" key="2">
    <source>
        <dbReference type="EMBL" id="KAF6078069.1"/>
    </source>
</evidence>
<accession>A0A833YM01</accession>
<comment type="caution">
    <text evidence="2">The sequence shown here is derived from an EMBL/GenBank/DDBJ whole genome shotgun (WGS) entry which is preliminary data.</text>
</comment>
<feature type="compositionally biased region" description="Low complexity" evidence="1">
    <location>
        <begin position="107"/>
        <end position="124"/>
    </location>
</feature>
<organism evidence="2 3">
    <name type="scientific">Phyllostomus discolor</name>
    <name type="common">pale spear-nosed bat</name>
    <dbReference type="NCBI Taxonomy" id="89673"/>
    <lineage>
        <taxon>Eukaryota</taxon>
        <taxon>Metazoa</taxon>
        <taxon>Chordata</taxon>
        <taxon>Craniata</taxon>
        <taxon>Vertebrata</taxon>
        <taxon>Euteleostomi</taxon>
        <taxon>Mammalia</taxon>
        <taxon>Eutheria</taxon>
        <taxon>Laurasiatheria</taxon>
        <taxon>Chiroptera</taxon>
        <taxon>Yangochiroptera</taxon>
        <taxon>Phyllostomidae</taxon>
        <taxon>Phyllostominae</taxon>
        <taxon>Phyllostomus</taxon>
    </lineage>
</organism>
<feature type="region of interest" description="Disordered" evidence="1">
    <location>
        <begin position="1"/>
        <end position="56"/>
    </location>
</feature>
<dbReference type="EMBL" id="JABVXQ010000014">
    <property type="protein sequence ID" value="KAF6078069.1"/>
    <property type="molecule type" value="Genomic_DNA"/>
</dbReference>
<feature type="compositionally biased region" description="Polar residues" evidence="1">
    <location>
        <begin position="96"/>
        <end position="105"/>
    </location>
</feature>
<name>A0A833YM01_9CHIR</name>
<proteinExistence type="predicted"/>
<sequence length="139" mass="14598">MCLQDHCPHPRACQARSPWGSQDDAVTSQPLPPTPRRRWTIGGSSSSYSGSCSRSRSLSLNVSSVSSVSSTSSHMSSVQSMDSGDIKCQFLPQSKSSSKVTSVPGQASDASTAISTSTKSGKASTLSMLEEVVDQLKVL</sequence>
<evidence type="ECO:0000256" key="1">
    <source>
        <dbReference type="SAM" id="MobiDB-lite"/>
    </source>
</evidence>
<reference evidence="2 3" key="1">
    <citation type="journal article" date="2020" name="Nature">
        <title>Six reference-quality genomes reveal evolution of bat adaptations.</title>
        <authorList>
            <person name="Jebb D."/>
            <person name="Huang Z."/>
            <person name="Pippel M."/>
            <person name="Hughes G.M."/>
            <person name="Lavrichenko K."/>
            <person name="Devanna P."/>
            <person name="Winkler S."/>
            <person name="Jermiin L.S."/>
            <person name="Skirmuntt E.C."/>
            <person name="Katzourakis A."/>
            <person name="Burkitt-Gray L."/>
            <person name="Ray D.A."/>
            <person name="Sullivan K.A.M."/>
            <person name="Roscito J.G."/>
            <person name="Kirilenko B.M."/>
            <person name="Davalos L.M."/>
            <person name="Corthals A.P."/>
            <person name="Power M.L."/>
            <person name="Jones G."/>
            <person name="Ransome R.D."/>
            <person name="Dechmann D.K.N."/>
            <person name="Locatelli A.G."/>
            <person name="Puechmaille S.J."/>
            <person name="Fedrigo O."/>
            <person name="Jarvis E.D."/>
            <person name="Hiller M."/>
            <person name="Vernes S.C."/>
            <person name="Myers E.W."/>
            <person name="Teeling E.C."/>
        </authorList>
    </citation>
    <scope>NUCLEOTIDE SEQUENCE [LARGE SCALE GENOMIC DNA]</scope>
    <source>
        <strain evidence="2">Bat1K_MPI-CBG_1</strain>
    </source>
</reference>
<gene>
    <name evidence="2" type="ORF">HJG60_009002</name>
</gene>
<evidence type="ECO:0000313" key="3">
    <source>
        <dbReference type="Proteomes" id="UP000664940"/>
    </source>
</evidence>
<feature type="region of interest" description="Disordered" evidence="1">
    <location>
        <begin position="96"/>
        <end position="124"/>
    </location>
</feature>
<feature type="compositionally biased region" description="Low complexity" evidence="1">
    <location>
        <begin position="44"/>
        <end position="56"/>
    </location>
</feature>
<dbReference type="Proteomes" id="UP000664940">
    <property type="component" value="Unassembled WGS sequence"/>
</dbReference>
<protein>
    <submittedName>
        <fullName evidence="2">Uncharacterized protein</fullName>
    </submittedName>
</protein>
<dbReference type="AlphaFoldDB" id="A0A833YM01"/>